<sequence length="486" mass="52632">MMLAMTLGMSGCTSMEERASEATITFNVGIEQTKQGDYQAAQTSFQQAHDQLTDAGKPPKEFYTERHYLMDSGIDSTRGYAHFLEASQLYGAGGDWRPRIVAADQHYRQAIETLRIGTAREVEILTSREVWKRRGKIAGAVLLGMAAAAADASQTQANAYNAQMTGASTYQISHESTELYLQQLAQAEASGFFDMPDIQPIPLALGGSPDAHSVRFPVVPNQGLFRSIGKLVNVTASGECTAFLVAPRVALTNAHCVGEGNELYWSSEEVSRLPTRHDVLLWATGDGAMKKGFKASLAGNDWAVLILAQSAAKLPWLPLVPGLLSSYKPETFSHALLAGYNGDLNSGYYLTAHFGCLIRGVVHEGRYTSLTPGQKDAAALNHFLGGRLKDFQSIRKRGGTPDFLPEAVSLDGGLLHDCDTYFGSSGAPILVYSPEHAMYLVAGINQGQFKDLAANGPLRQQRIGVSVPAFYNTYLAAKQIVEDEKL</sequence>
<proteinExistence type="predicted"/>
<dbReference type="InterPro" id="IPR009003">
    <property type="entry name" value="Peptidase_S1_PA"/>
</dbReference>
<dbReference type="EMBL" id="FNYO01000046">
    <property type="protein sequence ID" value="SEJ16668.1"/>
    <property type="molecule type" value="Genomic_DNA"/>
</dbReference>
<dbReference type="AlphaFoldDB" id="A0A1H6WI94"/>
<evidence type="ECO:0000313" key="1">
    <source>
        <dbReference type="EMBL" id="SEJ16668.1"/>
    </source>
</evidence>
<dbReference type="Proteomes" id="UP000199005">
    <property type="component" value="Unassembled WGS sequence"/>
</dbReference>
<dbReference type="STRING" id="170623.SAMN04244579_03357"/>
<reference evidence="1 2" key="1">
    <citation type="submission" date="2016-10" db="EMBL/GenBank/DDBJ databases">
        <authorList>
            <person name="de Groot N.N."/>
        </authorList>
    </citation>
    <scope>NUCLEOTIDE SEQUENCE [LARGE SCALE GENOMIC DNA]</scope>
    <source>
        <strain evidence="1 2">DSM 1041</strain>
    </source>
</reference>
<protein>
    <submittedName>
        <fullName evidence="1">Trypsin-like peptidase domain-containing protein</fullName>
    </submittedName>
</protein>
<accession>A0A1H6WI94</accession>
<dbReference type="RefSeq" id="WP_175559806.1">
    <property type="nucleotide sequence ID" value="NZ_FNYO01000046.1"/>
</dbReference>
<name>A0A1H6WI94_9GAMM</name>
<dbReference type="SUPFAM" id="SSF50494">
    <property type="entry name" value="Trypsin-like serine proteases"/>
    <property type="match status" value="1"/>
</dbReference>
<organism evidence="1 2">
    <name type="scientific">Azotobacter beijerinckii</name>
    <dbReference type="NCBI Taxonomy" id="170623"/>
    <lineage>
        <taxon>Bacteria</taxon>
        <taxon>Pseudomonadati</taxon>
        <taxon>Pseudomonadota</taxon>
        <taxon>Gammaproteobacteria</taxon>
        <taxon>Pseudomonadales</taxon>
        <taxon>Pseudomonadaceae</taxon>
        <taxon>Azotobacter</taxon>
    </lineage>
</organism>
<evidence type="ECO:0000313" key="2">
    <source>
        <dbReference type="Proteomes" id="UP000199005"/>
    </source>
</evidence>
<dbReference type="InterPro" id="IPR043504">
    <property type="entry name" value="Peptidase_S1_PA_chymotrypsin"/>
</dbReference>
<gene>
    <name evidence="1" type="ORF">SAMN04244579_03357</name>
</gene>
<dbReference type="Pfam" id="PF13365">
    <property type="entry name" value="Trypsin_2"/>
    <property type="match status" value="1"/>
</dbReference>
<dbReference type="Gene3D" id="2.40.10.10">
    <property type="entry name" value="Trypsin-like serine proteases"/>
    <property type="match status" value="1"/>
</dbReference>